<keyword evidence="9" id="KW-1185">Reference proteome</keyword>
<dbReference type="Proteomes" id="UP000516230">
    <property type="component" value="Chromosome"/>
</dbReference>
<evidence type="ECO:0000313" key="8">
    <source>
        <dbReference type="EMBL" id="QNP64508.1"/>
    </source>
</evidence>
<proteinExistence type="inferred from homology"/>
<reference evidence="8 9" key="1">
    <citation type="submission" date="2020-08" db="EMBL/GenBank/DDBJ databases">
        <title>A novel species.</title>
        <authorList>
            <person name="Gao J."/>
        </authorList>
    </citation>
    <scope>NUCLEOTIDE SEQUENCE [LARGE SCALE GENOMIC DNA]</scope>
    <source>
        <strain evidence="8 9">CRPJ-33</strain>
    </source>
</reference>
<dbReference type="PROSITE" id="PS51755">
    <property type="entry name" value="OMPR_PHOB"/>
    <property type="match status" value="1"/>
</dbReference>
<evidence type="ECO:0000256" key="6">
    <source>
        <dbReference type="PROSITE-ProRule" id="PRU01091"/>
    </source>
</evidence>
<dbReference type="InterPro" id="IPR051677">
    <property type="entry name" value="AfsR-DnrI-RedD_regulator"/>
</dbReference>
<evidence type="ECO:0000256" key="4">
    <source>
        <dbReference type="ARBA" id="ARBA00023125"/>
    </source>
</evidence>
<feature type="DNA-binding region" description="OmpR/PhoB-type" evidence="6">
    <location>
        <begin position="9"/>
        <end position="108"/>
    </location>
</feature>
<keyword evidence="3" id="KW-0805">Transcription regulation</keyword>
<evidence type="ECO:0000256" key="5">
    <source>
        <dbReference type="ARBA" id="ARBA00023163"/>
    </source>
</evidence>
<dbReference type="GO" id="GO:0003677">
    <property type="term" value="F:DNA binding"/>
    <property type="evidence" value="ECO:0007669"/>
    <property type="project" value="UniProtKB-UniRule"/>
</dbReference>
<comment type="similarity">
    <text evidence="1">Belongs to the AfsR/DnrI/RedD regulatory family.</text>
</comment>
<evidence type="ECO:0000259" key="7">
    <source>
        <dbReference type="PROSITE" id="PS51755"/>
    </source>
</evidence>
<dbReference type="PANTHER" id="PTHR35807">
    <property type="entry name" value="TRANSCRIPTIONAL REGULATOR REDD-RELATED"/>
    <property type="match status" value="1"/>
</dbReference>
<evidence type="ECO:0000256" key="1">
    <source>
        <dbReference type="ARBA" id="ARBA00005820"/>
    </source>
</evidence>
<evidence type="ECO:0000256" key="3">
    <source>
        <dbReference type="ARBA" id="ARBA00023015"/>
    </source>
</evidence>
<protein>
    <submittedName>
        <fullName evidence="8">AfsR/SARP family transcriptional regulator</fullName>
    </submittedName>
</protein>
<evidence type="ECO:0000313" key="9">
    <source>
        <dbReference type="Proteomes" id="UP000516230"/>
    </source>
</evidence>
<dbReference type="GO" id="GO:0000160">
    <property type="term" value="P:phosphorelay signal transduction system"/>
    <property type="evidence" value="ECO:0007669"/>
    <property type="project" value="UniProtKB-KW"/>
</dbReference>
<dbReference type="InterPro" id="IPR001867">
    <property type="entry name" value="OmpR/PhoB-type_DNA-bd"/>
</dbReference>
<dbReference type="SMART" id="SM01043">
    <property type="entry name" value="BTAD"/>
    <property type="match status" value="1"/>
</dbReference>
<dbReference type="EMBL" id="CP060825">
    <property type="protein sequence ID" value="QNP64508.1"/>
    <property type="molecule type" value="Genomic_DNA"/>
</dbReference>
<dbReference type="KEGG" id="sgj:IAG43_17370"/>
<keyword evidence="5" id="KW-0804">Transcription</keyword>
<name>A0A7H0HVE2_9ACTN</name>
<sequence length="286" mass="30975">MANAHDEGGRGTEGGDTMRFGLLGVPALLDADGLPHHLGSAKIRMLLVTLLLRANKVVPVHELKAALWGDEPPASAHASLHNHVTRLRRLLAEEHRLRAVAPGYVLRVAPGELDSDVFETCVARAHGCFVRGEWAAVVATAREGLGLWRGTPLDGVFGPDEGRPALVQKLSEARLQLLQWRYDAELELGRHDGLAPELAALVAEFPLREAFHRQLMLVLHRAGRQAEALDVYRALRRTLVEELGVDPGAGVREAHAEVLRDPPGGRATASVRPAPPLADHRFADGA</sequence>
<dbReference type="Pfam" id="PF00486">
    <property type="entry name" value="Trans_reg_C"/>
    <property type="match status" value="1"/>
</dbReference>
<dbReference type="InterPro" id="IPR011990">
    <property type="entry name" value="TPR-like_helical_dom_sf"/>
</dbReference>
<dbReference type="Pfam" id="PF03704">
    <property type="entry name" value="BTAD"/>
    <property type="match status" value="1"/>
</dbReference>
<dbReference type="PANTHER" id="PTHR35807:SF1">
    <property type="entry name" value="TRANSCRIPTIONAL REGULATOR REDD"/>
    <property type="match status" value="1"/>
</dbReference>
<gene>
    <name evidence="8" type="ORF">IAG43_17370</name>
</gene>
<dbReference type="InterPro" id="IPR036388">
    <property type="entry name" value="WH-like_DNA-bd_sf"/>
</dbReference>
<dbReference type="SUPFAM" id="SSF46894">
    <property type="entry name" value="C-terminal effector domain of the bipartite response regulators"/>
    <property type="match status" value="1"/>
</dbReference>
<dbReference type="SUPFAM" id="SSF48452">
    <property type="entry name" value="TPR-like"/>
    <property type="match status" value="1"/>
</dbReference>
<dbReference type="InterPro" id="IPR005158">
    <property type="entry name" value="BTAD"/>
</dbReference>
<keyword evidence="4 6" id="KW-0238">DNA-binding</keyword>
<feature type="domain" description="OmpR/PhoB-type" evidence="7">
    <location>
        <begin position="9"/>
        <end position="108"/>
    </location>
</feature>
<keyword evidence="2" id="KW-0902">Two-component regulatory system</keyword>
<dbReference type="Gene3D" id="1.10.10.10">
    <property type="entry name" value="Winged helix-like DNA-binding domain superfamily/Winged helix DNA-binding domain"/>
    <property type="match status" value="1"/>
</dbReference>
<organism evidence="8 9">
    <name type="scientific">Streptomyces genisteinicus</name>
    <dbReference type="NCBI Taxonomy" id="2768068"/>
    <lineage>
        <taxon>Bacteria</taxon>
        <taxon>Bacillati</taxon>
        <taxon>Actinomycetota</taxon>
        <taxon>Actinomycetes</taxon>
        <taxon>Kitasatosporales</taxon>
        <taxon>Streptomycetaceae</taxon>
        <taxon>Streptomyces</taxon>
    </lineage>
</organism>
<evidence type="ECO:0000256" key="2">
    <source>
        <dbReference type="ARBA" id="ARBA00023012"/>
    </source>
</evidence>
<dbReference type="Gene3D" id="1.25.40.10">
    <property type="entry name" value="Tetratricopeptide repeat domain"/>
    <property type="match status" value="1"/>
</dbReference>
<dbReference type="CDD" id="cd15831">
    <property type="entry name" value="BTAD"/>
    <property type="match status" value="1"/>
</dbReference>
<dbReference type="SMART" id="SM00862">
    <property type="entry name" value="Trans_reg_C"/>
    <property type="match status" value="1"/>
</dbReference>
<accession>A0A7H0HVE2</accession>
<dbReference type="GO" id="GO:0006355">
    <property type="term" value="P:regulation of DNA-templated transcription"/>
    <property type="evidence" value="ECO:0007669"/>
    <property type="project" value="InterPro"/>
</dbReference>
<dbReference type="InterPro" id="IPR016032">
    <property type="entry name" value="Sig_transdc_resp-reg_C-effctor"/>
</dbReference>
<dbReference type="AlphaFoldDB" id="A0A7H0HVE2"/>